<dbReference type="PANTHER" id="PTHR43591:SF24">
    <property type="entry name" value="2-METHOXY-6-POLYPRENYL-1,4-BENZOQUINOL METHYLASE, MITOCHONDRIAL"/>
    <property type="match status" value="1"/>
</dbReference>
<keyword evidence="2" id="KW-0830">Ubiquinone</keyword>
<dbReference type="RefSeq" id="WP_055572828.1">
    <property type="nucleotide sequence ID" value="NZ_FMZK01000006.1"/>
</dbReference>
<dbReference type="STRING" id="67344.SAMN05216505_106241"/>
<dbReference type="InterPro" id="IPR041698">
    <property type="entry name" value="Methyltransf_25"/>
</dbReference>
<reference evidence="3" key="1">
    <citation type="submission" date="2016-10" db="EMBL/GenBank/DDBJ databases">
        <authorList>
            <person name="Varghese N."/>
            <person name="Submissions S."/>
        </authorList>
    </citation>
    <scope>NUCLEOTIDE SEQUENCE [LARGE SCALE GENOMIC DNA]</scope>
    <source>
        <strain evidence="3">CGMCC 4.3504</strain>
    </source>
</reference>
<dbReference type="EMBL" id="FMZK01000006">
    <property type="protein sequence ID" value="SDD29945.1"/>
    <property type="molecule type" value="Genomic_DNA"/>
</dbReference>
<keyword evidence="2" id="KW-0489">Methyltransferase</keyword>
<dbReference type="InterPro" id="IPR029063">
    <property type="entry name" value="SAM-dependent_MTases_sf"/>
</dbReference>
<accession>A0A1G6TNN3</accession>
<dbReference type="Proteomes" id="UP000182100">
    <property type="component" value="Unassembled WGS sequence"/>
</dbReference>
<evidence type="ECO:0000313" key="2">
    <source>
        <dbReference type="EMBL" id="SDD29945.1"/>
    </source>
</evidence>
<proteinExistence type="predicted"/>
<keyword evidence="3" id="KW-1185">Reference proteome</keyword>
<organism evidence="2 3">
    <name type="scientific">Streptomyces prasinopilosus</name>
    <dbReference type="NCBI Taxonomy" id="67344"/>
    <lineage>
        <taxon>Bacteria</taxon>
        <taxon>Bacillati</taxon>
        <taxon>Actinomycetota</taxon>
        <taxon>Actinomycetes</taxon>
        <taxon>Kitasatosporales</taxon>
        <taxon>Streptomycetaceae</taxon>
        <taxon>Streptomyces</taxon>
    </lineage>
</organism>
<evidence type="ECO:0000259" key="1">
    <source>
        <dbReference type="Pfam" id="PF13649"/>
    </source>
</evidence>
<evidence type="ECO:0000313" key="3">
    <source>
        <dbReference type="Proteomes" id="UP000182100"/>
    </source>
</evidence>
<dbReference type="Gene3D" id="3.40.50.150">
    <property type="entry name" value="Vaccinia Virus protein VP39"/>
    <property type="match status" value="1"/>
</dbReference>
<dbReference type="GO" id="GO:0032259">
    <property type="term" value="P:methylation"/>
    <property type="evidence" value="ECO:0007669"/>
    <property type="project" value="UniProtKB-KW"/>
</dbReference>
<dbReference type="PANTHER" id="PTHR43591">
    <property type="entry name" value="METHYLTRANSFERASE"/>
    <property type="match status" value="1"/>
</dbReference>
<keyword evidence="2" id="KW-0808">Transferase</keyword>
<sequence length="282" mass="29678">MAEATERTGADRALKAGHRAMWARGDYPSVAAEIIPGLGRELVDAAGVGSGDRVPDVAAGTGNAATPAALAGADVVAADLAPELLETGRRPAEQRGARLRRQEADAEALPFDDGAFDTVLSCVGVMVAPHHEAAAGELLRVCRPGGTIGLLSRTPGGFAGRMPATVKPYAPPPPPGARPPSLWGDPEHVRALSGDRVTGETTGYRTVAVERFATPEEFRDYFKQRYGPVLGVYESLADDPGRVAALDTDLAGPARRHDRGTGEGRLVMDWEYPLYTAHRSPA</sequence>
<dbReference type="GO" id="GO:0008168">
    <property type="term" value="F:methyltransferase activity"/>
    <property type="evidence" value="ECO:0007669"/>
    <property type="project" value="UniProtKB-KW"/>
</dbReference>
<feature type="domain" description="Methyltransferase" evidence="1">
    <location>
        <begin position="56"/>
        <end position="146"/>
    </location>
</feature>
<dbReference type="Pfam" id="PF13649">
    <property type="entry name" value="Methyltransf_25"/>
    <property type="match status" value="1"/>
</dbReference>
<gene>
    <name evidence="2" type="ORF">SAMN05216505_106241</name>
</gene>
<protein>
    <submittedName>
        <fullName evidence="2">Ubiquinone/menaquinone biosynthesis C-methylase UbiE</fullName>
    </submittedName>
</protein>
<name>A0A1G6TNN3_9ACTN</name>
<dbReference type="SUPFAM" id="SSF53335">
    <property type="entry name" value="S-adenosyl-L-methionine-dependent methyltransferases"/>
    <property type="match status" value="1"/>
</dbReference>
<dbReference type="AlphaFoldDB" id="A0A1G6TNN3"/>